<dbReference type="Gene3D" id="3.40.50.970">
    <property type="match status" value="2"/>
</dbReference>
<protein>
    <submittedName>
        <fullName evidence="5">Acetoin dehydrogenase E1 component alpha-subunit</fullName>
        <ecNumber evidence="5">2.3.1.190</ecNumber>
    </submittedName>
</protein>
<evidence type="ECO:0000259" key="4">
    <source>
        <dbReference type="SMART" id="SM00861"/>
    </source>
</evidence>
<dbReference type="PANTHER" id="PTHR43257">
    <property type="entry name" value="PYRUVATE DEHYDROGENASE E1 COMPONENT BETA SUBUNIT"/>
    <property type="match status" value="1"/>
</dbReference>
<evidence type="ECO:0000256" key="1">
    <source>
        <dbReference type="ARBA" id="ARBA00001964"/>
    </source>
</evidence>
<dbReference type="EC" id="2.3.1.190" evidence="5"/>
<dbReference type="FunFam" id="3.40.50.970:FF:000001">
    <property type="entry name" value="Pyruvate dehydrogenase E1 beta subunit"/>
    <property type="match status" value="1"/>
</dbReference>
<keyword evidence="5" id="KW-0808">Transferase</keyword>
<dbReference type="NCBIfam" id="NF006667">
    <property type="entry name" value="PRK09212.1"/>
    <property type="match status" value="1"/>
</dbReference>
<keyword evidence="3" id="KW-0786">Thiamine pyrophosphate</keyword>
<keyword evidence="2" id="KW-0560">Oxidoreductase</keyword>
<comment type="cofactor">
    <cofactor evidence="1">
        <name>thiamine diphosphate</name>
        <dbReference type="ChEBI" id="CHEBI:58937"/>
    </cofactor>
</comment>
<dbReference type="SMART" id="SM00861">
    <property type="entry name" value="Transket_pyr"/>
    <property type="match status" value="1"/>
</dbReference>
<dbReference type="InterPro" id="IPR001017">
    <property type="entry name" value="DH_E1"/>
</dbReference>
<feature type="domain" description="Transketolase-like pyrimidine-binding" evidence="4">
    <location>
        <begin position="124"/>
        <end position="299"/>
    </location>
</feature>
<dbReference type="Pfam" id="PF02779">
    <property type="entry name" value="Transket_pyr"/>
    <property type="match status" value="1"/>
</dbReference>
<proteinExistence type="predicted"/>
<dbReference type="SUPFAM" id="SSF52922">
    <property type="entry name" value="TK C-terminal domain-like"/>
    <property type="match status" value="1"/>
</dbReference>
<evidence type="ECO:0000256" key="3">
    <source>
        <dbReference type="ARBA" id="ARBA00023052"/>
    </source>
</evidence>
<dbReference type="FunFam" id="3.40.50.920:FF:000001">
    <property type="entry name" value="Pyruvate dehydrogenase E1 beta subunit"/>
    <property type="match status" value="1"/>
</dbReference>
<dbReference type="Gene3D" id="3.40.50.920">
    <property type="match status" value="1"/>
</dbReference>
<dbReference type="EMBL" id="UOFK01000119">
    <property type="protein sequence ID" value="VAW77455.1"/>
    <property type="molecule type" value="Genomic_DNA"/>
</dbReference>
<accession>A0A3B0Y9G9</accession>
<dbReference type="PANTHER" id="PTHR43257:SF2">
    <property type="entry name" value="PYRUVATE DEHYDROGENASE E1 COMPONENT SUBUNIT BETA"/>
    <property type="match status" value="1"/>
</dbReference>
<dbReference type="CDD" id="cd07036">
    <property type="entry name" value="TPP_PYR_E1-PDHc-beta_like"/>
    <property type="match status" value="1"/>
</dbReference>
<name>A0A3B0Y9G9_9ZZZZ</name>
<reference evidence="5" key="1">
    <citation type="submission" date="2018-06" db="EMBL/GenBank/DDBJ databases">
        <authorList>
            <person name="Zhirakovskaya E."/>
        </authorList>
    </citation>
    <scope>NUCLEOTIDE SEQUENCE</scope>
</reference>
<organism evidence="5">
    <name type="scientific">hydrothermal vent metagenome</name>
    <dbReference type="NCBI Taxonomy" id="652676"/>
    <lineage>
        <taxon>unclassified sequences</taxon>
        <taxon>metagenomes</taxon>
        <taxon>ecological metagenomes</taxon>
    </lineage>
</organism>
<dbReference type="InterPro" id="IPR005475">
    <property type="entry name" value="Transketolase-like_Pyr-bd"/>
</dbReference>
<dbReference type="SUPFAM" id="SSF52518">
    <property type="entry name" value="Thiamin diphosphate-binding fold (THDP-binding)"/>
    <property type="match status" value="2"/>
</dbReference>
<dbReference type="InterPro" id="IPR029061">
    <property type="entry name" value="THDP-binding"/>
</dbReference>
<keyword evidence="5" id="KW-0012">Acyltransferase</keyword>
<dbReference type="InterPro" id="IPR009014">
    <property type="entry name" value="Transketo_C/PFOR_II"/>
</dbReference>
<sequence length="445" mass="48745">MDAEKMIALLHDMVLARAFEERAAEEYTKGNIAGFLHLYPGEEAVAVGVLHAAEPSDYIVSTYREHVHVIVRGIPPNTVMAELFGKQDGCCHGMGDSMHLFDRERRFNGLQPWCGGTDLMSDPVYYWQALNPALDTELAADDAVFVLGEDVGLYGGSYRVTEGLHTKYGEWRLRDTPISEGGFTGLGVGAALLGMRPVVEIMTINFALLALDAIINMAAKIPFMSGGQFPMPLVVPMPGGVAKQLAAQHSQRLEQALMNVPGLRIAVPATPQDAWWQLRQAIRSDEPIILLEHELLYFAKGPLDMAAEAPPMHRAKIHREGSDLSIVTYSRMLDLSLQAASQLSETGIEAEVIDLRSLRPIDWDTCRHSLEKTHRLLVVEEDSRFAGTGAEVVAGLTERAFYSLDAAPERVAARELPTPYNGTLEAASIPRPADIVHAAKKLCAN</sequence>
<dbReference type="InterPro" id="IPR033248">
    <property type="entry name" value="Transketolase_C"/>
</dbReference>
<dbReference type="AlphaFoldDB" id="A0A3B0Y9G9"/>
<dbReference type="GO" id="GO:0016746">
    <property type="term" value="F:acyltransferase activity"/>
    <property type="evidence" value="ECO:0007669"/>
    <property type="project" value="UniProtKB-KW"/>
</dbReference>
<gene>
    <name evidence="5" type="ORF">MNBD_GAMMA13-10</name>
</gene>
<evidence type="ECO:0000313" key="5">
    <source>
        <dbReference type="EMBL" id="VAW77455.1"/>
    </source>
</evidence>
<dbReference type="Pfam" id="PF02780">
    <property type="entry name" value="Transketolase_C"/>
    <property type="match status" value="1"/>
</dbReference>
<dbReference type="GO" id="GO:0016624">
    <property type="term" value="F:oxidoreductase activity, acting on the aldehyde or oxo group of donors, disulfide as acceptor"/>
    <property type="evidence" value="ECO:0007669"/>
    <property type="project" value="InterPro"/>
</dbReference>
<dbReference type="Pfam" id="PF00676">
    <property type="entry name" value="E1_dh"/>
    <property type="match status" value="1"/>
</dbReference>
<evidence type="ECO:0000256" key="2">
    <source>
        <dbReference type="ARBA" id="ARBA00023002"/>
    </source>
</evidence>